<dbReference type="EMBL" id="UINC01118918">
    <property type="protein sequence ID" value="SVC92378.1"/>
    <property type="molecule type" value="Genomic_DNA"/>
</dbReference>
<dbReference type="InterPro" id="IPR004484">
    <property type="entry name" value="CbiA/CobB_synth"/>
</dbReference>
<dbReference type="AlphaFoldDB" id="A0A382R5S1"/>
<proteinExistence type="predicted"/>
<dbReference type="InterPro" id="IPR029062">
    <property type="entry name" value="Class_I_gatase-like"/>
</dbReference>
<feature type="domain" description="CobB/CobQ-like glutamine amidotransferase" evidence="2">
    <location>
        <begin position="1"/>
        <end position="107"/>
    </location>
</feature>
<dbReference type="InterPro" id="IPR011698">
    <property type="entry name" value="GATase_3"/>
</dbReference>
<organism evidence="3">
    <name type="scientific">marine metagenome</name>
    <dbReference type="NCBI Taxonomy" id="408172"/>
    <lineage>
        <taxon>unclassified sequences</taxon>
        <taxon>metagenomes</taxon>
        <taxon>ecological metagenomes</taxon>
    </lineage>
</organism>
<dbReference type="PROSITE" id="PS51274">
    <property type="entry name" value="GATASE_COBBQ"/>
    <property type="match status" value="1"/>
</dbReference>
<gene>
    <name evidence="3" type="ORF">METZ01_LOCUS345232</name>
</gene>
<dbReference type="GO" id="GO:0042242">
    <property type="term" value="F:cobyrinic acid a,c-diamide synthase activity"/>
    <property type="evidence" value="ECO:0007669"/>
    <property type="project" value="InterPro"/>
</dbReference>
<protein>
    <recommendedName>
        <fullName evidence="2">CobB/CobQ-like glutamine amidotransferase domain-containing protein</fullName>
    </recommendedName>
</protein>
<dbReference type="PANTHER" id="PTHR43873:SF1">
    <property type="entry name" value="COBYRINATE A,C-DIAMIDE SYNTHASE"/>
    <property type="match status" value="1"/>
</dbReference>
<reference evidence="3" key="1">
    <citation type="submission" date="2018-05" db="EMBL/GenBank/DDBJ databases">
        <authorList>
            <person name="Lanie J.A."/>
            <person name="Ng W.-L."/>
            <person name="Kazmierczak K.M."/>
            <person name="Andrzejewski T.M."/>
            <person name="Davidsen T.M."/>
            <person name="Wayne K.J."/>
            <person name="Tettelin H."/>
            <person name="Glass J.I."/>
            <person name="Rusch D."/>
            <person name="Podicherti R."/>
            <person name="Tsui H.-C.T."/>
            <person name="Winkler M.E."/>
        </authorList>
    </citation>
    <scope>NUCLEOTIDE SEQUENCE</scope>
</reference>
<feature type="non-terminal residue" evidence="3">
    <location>
        <position position="1"/>
    </location>
</feature>
<keyword evidence="1" id="KW-0315">Glutamine amidotransferase</keyword>
<accession>A0A382R5S1</accession>
<dbReference type="Pfam" id="PF07685">
    <property type="entry name" value="GATase_3"/>
    <property type="match status" value="1"/>
</dbReference>
<dbReference type="PANTHER" id="PTHR43873">
    <property type="entry name" value="COBYRINATE A,C-DIAMIDE SYNTHASE"/>
    <property type="match status" value="1"/>
</dbReference>
<evidence type="ECO:0000313" key="3">
    <source>
        <dbReference type="EMBL" id="SVC92378.1"/>
    </source>
</evidence>
<name>A0A382R5S1_9ZZZZ</name>
<evidence type="ECO:0000259" key="2">
    <source>
        <dbReference type="Pfam" id="PF07685"/>
    </source>
</evidence>
<evidence type="ECO:0000256" key="1">
    <source>
        <dbReference type="ARBA" id="ARBA00022962"/>
    </source>
</evidence>
<sequence>PCYAECGGLMLLADGLKVNSGICYSMAGVVPGLVEMTKQLQNFGYCKIDSMKSGEVRGHEFHYSRWSDETKRANLWEVTRHSTGVSRREGYRTSNLHASYVHLYFPQAATFIREILHLSLLEPAKC</sequence>
<dbReference type="SUPFAM" id="SSF52317">
    <property type="entry name" value="Class I glutamine amidotransferase-like"/>
    <property type="match status" value="1"/>
</dbReference>